<dbReference type="OrthoDB" id="3231985at2"/>
<proteinExistence type="predicted"/>
<gene>
    <name evidence="2" type="ORF">HMPREF9488_02458</name>
</gene>
<dbReference type="SUPFAM" id="SSF51182">
    <property type="entry name" value="RmlC-like cupins"/>
    <property type="match status" value="1"/>
</dbReference>
<dbReference type="GeneID" id="78228043"/>
<dbReference type="PANTHER" id="PTHR43346:SF1">
    <property type="entry name" value="QUERCETIN 2,3-DIOXYGENASE-RELATED"/>
    <property type="match status" value="1"/>
</dbReference>
<accession>E7GCG6</accession>
<evidence type="ECO:0000313" key="2">
    <source>
        <dbReference type="EMBL" id="EFW04175.1"/>
    </source>
</evidence>
<dbReference type="Gene3D" id="2.60.120.10">
    <property type="entry name" value="Jelly Rolls"/>
    <property type="match status" value="1"/>
</dbReference>
<dbReference type="PANTHER" id="PTHR43346">
    <property type="entry name" value="LIGAND BINDING DOMAIN PROTEIN, PUTATIVE (AFU_ORTHOLOGUE AFUA_6G14370)-RELATED"/>
    <property type="match status" value="1"/>
</dbReference>
<dbReference type="EMBL" id="ADKX01000039">
    <property type="protein sequence ID" value="EFW04175.1"/>
    <property type="molecule type" value="Genomic_DNA"/>
</dbReference>
<reference evidence="2 3" key="1">
    <citation type="submission" date="2010-12" db="EMBL/GenBank/DDBJ databases">
        <title>The Genome Sequence of Coprobacillus sp. strain 29_1.</title>
        <authorList>
            <consortium name="The Broad Institute Genome Sequencing Platform"/>
            <person name="Earl A."/>
            <person name="Ward D."/>
            <person name="Feldgarden M."/>
            <person name="Gevers D."/>
            <person name="Daigneault M."/>
            <person name="Sibley C.D."/>
            <person name="White A."/>
            <person name="Strauss J."/>
            <person name="Allen-Vercoe E."/>
            <person name="Young S.K."/>
            <person name="Zeng Q."/>
            <person name="Gargeya S."/>
            <person name="Fitzgerald M."/>
            <person name="Haas B."/>
            <person name="Abouelleil A."/>
            <person name="Alvarado L."/>
            <person name="Arachchi H.M."/>
            <person name="Berlin A."/>
            <person name="Brown A."/>
            <person name="Chapman S.B."/>
            <person name="Chen Z."/>
            <person name="Dunbar C."/>
            <person name="Freedman E."/>
            <person name="Gearin G."/>
            <person name="Gellesch M."/>
            <person name="Goldberg J."/>
            <person name="Griggs A."/>
            <person name="Gujja S."/>
            <person name="Heilman E."/>
            <person name="Heiman D."/>
            <person name="Howarth C."/>
            <person name="Larson L."/>
            <person name="Lui A."/>
            <person name="MacDonald P.J.P."/>
            <person name="Mehta T."/>
            <person name="Montmayeur A."/>
            <person name="Murphy C."/>
            <person name="Neiman D."/>
            <person name="Pearson M."/>
            <person name="Priest M."/>
            <person name="Roberts A."/>
            <person name="Saif S."/>
            <person name="Shea T."/>
            <person name="Shenoy N."/>
            <person name="Sisk P."/>
            <person name="Stolte C."/>
            <person name="Sykes S."/>
            <person name="White J."/>
            <person name="Yandava C."/>
            <person name="Nusbaum C."/>
            <person name="Birren B."/>
        </authorList>
    </citation>
    <scope>NUCLEOTIDE SEQUENCE [LARGE SCALE GENOMIC DNA]</scope>
    <source>
        <strain evidence="2 3">29_1</strain>
    </source>
</reference>
<evidence type="ECO:0000313" key="3">
    <source>
        <dbReference type="Proteomes" id="UP000003157"/>
    </source>
</evidence>
<dbReference type="Pfam" id="PF07883">
    <property type="entry name" value="Cupin_2"/>
    <property type="match status" value="1"/>
</dbReference>
<dbReference type="InterPro" id="IPR052538">
    <property type="entry name" value="Flavonoid_dioxygenase-like"/>
</dbReference>
<dbReference type="InterPro" id="IPR013096">
    <property type="entry name" value="Cupin_2"/>
</dbReference>
<dbReference type="InterPro" id="IPR011051">
    <property type="entry name" value="RmlC_Cupin_sf"/>
</dbReference>
<dbReference type="Proteomes" id="UP000003157">
    <property type="component" value="Unassembled WGS sequence"/>
</dbReference>
<comment type="caution">
    <text evidence="2">The sequence shown here is derived from an EMBL/GenBank/DDBJ whole genome shotgun (WGS) entry which is preliminary data.</text>
</comment>
<dbReference type="HOGENOM" id="CLU_090569_1_1_9"/>
<dbReference type="eggNOG" id="COG0662">
    <property type="taxonomic scope" value="Bacteria"/>
</dbReference>
<organism evidence="2 3">
    <name type="scientific">Coprobacillus cateniformis</name>
    <dbReference type="NCBI Taxonomy" id="100884"/>
    <lineage>
        <taxon>Bacteria</taxon>
        <taxon>Bacillati</taxon>
        <taxon>Bacillota</taxon>
        <taxon>Erysipelotrichia</taxon>
        <taxon>Erysipelotrichales</taxon>
        <taxon>Coprobacillaceae</taxon>
        <taxon>Coprobacillus</taxon>
    </lineage>
</organism>
<dbReference type="STRING" id="100884.GCA_000269565_00110"/>
<feature type="domain" description="Cupin type-2" evidence="1">
    <location>
        <begin position="56"/>
        <end position="122"/>
    </location>
</feature>
<sequence length="143" mass="16221">MDSYQNCQCHTSTDFGPCPFATNVIRAAEYNSYYRTTIWTGQNLQMTLMCIPLCDDIGIERHEDTDQFIRVEEGYALAQMGHSKDCLNEQWELCVGDAVFVPAGIWHNIINIGNCPLKLSTVYAPPHHPHGTIHQTKMEAMED</sequence>
<evidence type="ECO:0000259" key="1">
    <source>
        <dbReference type="Pfam" id="PF07883"/>
    </source>
</evidence>
<dbReference type="AlphaFoldDB" id="E7GCG6"/>
<dbReference type="RefSeq" id="WP_008789546.1">
    <property type="nucleotide sequence ID" value="NZ_AKCB01000001.1"/>
</dbReference>
<name>E7GCG6_9FIRM</name>
<keyword evidence="3" id="KW-1185">Reference proteome</keyword>
<protein>
    <submittedName>
        <fullName evidence="2">Cupin domain-containing protein</fullName>
    </submittedName>
</protein>
<dbReference type="CDD" id="cd02223">
    <property type="entry name" value="cupin_Bh2720-like"/>
    <property type="match status" value="1"/>
</dbReference>
<dbReference type="InterPro" id="IPR014710">
    <property type="entry name" value="RmlC-like_jellyroll"/>
</dbReference>